<evidence type="ECO:0000313" key="8">
    <source>
        <dbReference type="EMBL" id="KAB5574307.1"/>
    </source>
</evidence>
<feature type="transmembrane region" description="Helical" evidence="7">
    <location>
        <begin position="172"/>
        <end position="193"/>
    </location>
</feature>
<dbReference type="PANTHER" id="PTHR11654">
    <property type="entry name" value="OLIGOPEPTIDE TRANSPORTER-RELATED"/>
    <property type="match status" value="1"/>
</dbReference>
<gene>
    <name evidence="8" type="ORF">DKX38_001501</name>
</gene>
<evidence type="ECO:0000313" key="9">
    <source>
        <dbReference type="Proteomes" id="UP000326939"/>
    </source>
</evidence>
<dbReference type="GO" id="GO:0016020">
    <property type="term" value="C:membrane"/>
    <property type="evidence" value="ECO:0007669"/>
    <property type="project" value="UniProtKB-SubCell"/>
</dbReference>
<dbReference type="Gene3D" id="1.20.1250.20">
    <property type="entry name" value="MFS general substrate transporter like domains"/>
    <property type="match status" value="1"/>
</dbReference>
<dbReference type="CDD" id="cd17416">
    <property type="entry name" value="MFS_NPF1_2"/>
    <property type="match status" value="1"/>
</dbReference>
<feature type="transmembrane region" description="Helical" evidence="7">
    <location>
        <begin position="619"/>
        <end position="641"/>
    </location>
</feature>
<evidence type="ECO:0000256" key="5">
    <source>
        <dbReference type="ARBA" id="ARBA00023136"/>
    </source>
</evidence>
<keyword evidence="5 7" id="KW-0472">Membrane</keyword>
<proteinExistence type="inferred from homology"/>
<evidence type="ECO:0008006" key="10">
    <source>
        <dbReference type="Google" id="ProtNLM"/>
    </source>
</evidence>
<comment type="similarity">
    <text evidence="2">Belongs to the major facilitator superfamily. Proton-dependent oligopeptide transporter (POT/PTR) (TC 2.A.17) family.</text>
</comment>
<keyword evidence="3 7" id="KW-0812">Transmembrane</keyword>
<protein>
    <recommendedName>
        <fullName evidence="10">Major facilitator superfamily (MFS) profile domain-containing protein</fullName>
    </recommendedName>
</protein>
<feature type="transmembrane region" description="Helical" evidence="7">
    <location>
        <begin position="148"/>
        <end position="166"/>
    </location>
</feature>
<evidence type="ECO:0000256" key="2">
    <source>
        <dbReference type="ARBA" id="ARBA00005982"/>
    </source>
</evidence>
<sequence length="674" mass="74480">MKEGDDRDELPAISAVTSHDSLAKSSIFCPNSQLIINYETHEDRRCYKSLTLSDTPRTSFFEGGKKEKKESSSTSTMEKKNMEEPLTSEREITHQHTTPKQAKGGLITMPFIIANEAFEKVASYGLIPNMILYLMRDYSVGVAKGTNILFFWTAATNFMPILGAIISDSYLGRFLTIGIGSISSLLGMILLWLTAMIPRVRPPPCDITTQICKTPTTGQMTLLFSSFALMSIGAGGVRPCSIAFGADQLDNKSNPKNERVLESFFGWYYASAAIAVLIALTAIVYIQDHLGWKVGFGVPAILMFLSAFLFFFASPFYVKQKPSTGFVAGLMQVPVVAYKNRKLAFPPRDSDGWYHHKRDSKFIAPTTKLRLLNKACIIRNPEHDIAPDGSASNPWSLCTIEQVEELKALLKVIPLWSTGIMISINISQSSFQLLQANSMDRHISSSFQIPAGSFGMFTIISLAIWVILYDRAILPLASKIKGRPVKLGAKLRMGIGLFLSCMAMVVSAVVESIRRRKAIREGYLNNAHAVLDMSAMWLVPQHCLNGLAEAFNAIGQTEFYYSEFPKSMSSIAAALFGLGMAVANLLASAILSAVDRLSSRGGRESWVSNNINKGHYDNYYWILAILSSVNLLYFLVCSWAYGPCVERVRKVSDDGNGFKEEELSTIGTIVKDEV</sequence>
<feature type="transmembrane region" description="Helical" evidence="7">
    <location>
        <begin position="571"/>
        <end position="594"/>
    </location>
</feature>
<feature type="transmembrane region" description="Helical" evidence="7">
    <location>
        <begin position="489"/>
        <end position="510"/>
    </location>
</feature>
<evidence type="ECO:0000256" key="7">
    <source>
        <dbReference type="SAM" id="Phobius"/>
    </source>
</evidence>
<comment type="caution">
    <text evidence="8">The sequence shown here is derived from an EMBL/GenBank/DDBJ whole genome shotgun (WGS) entry which is preliminary data.</text>
</comment>
<dbReference type="AlphaFoldDB" id="A0A5N5P4X1"/>
<dbReference type="Proteomes" id="UP000326939">
    <property type="component" value="Chromosome 1"/>
</dbReference>
<dbReference type="Pfam" id="PF00854">
    <property type="entry name" value="PTR2"/>
    <property type="match status" value="1"/>
</dbReference>
<feature type="transmembrane region" description="Helical" evidence="7">
    <location>
        <begin position="298"/>
        <end position="318"/>
    </location>
</feature>
<evidence type="ECO:0000256" key="6">
    <source>
        <dbReference type="SAM" id="MobiDB-lite"/>
    </source>
</evidence>
<feature type="transmembrane region" description="Helical" evidence="7">
    <location>
        <begin position="266"/>
        <end position="286"/>
    </location>
</feature>
<feature type="transmembrane region" description="Helical" evidence="7">
    <location>
        <begin position="447"/>
        <end position="469"/>
    </location>
</feature>
<keyword evidence="9" id="KW-1185">Reference proteome</keyword>
<evidence type="ECO:0000256" key="1">
    <source>
        <dbReference type="ARBA" id="ARBA00004141"/>
    </source>
</evidence>
<keyword evidence="4 7" id="KW-1133">Transmembrane helix</keyword>
<evidence type="ECO:0000256" key="3">
    <source>
        <dbReference type="ARBA" id="ARBA00022692"/>
    </source>
</evidence>
<feature type="compositionally biased region" description="Basic and acidic residues" evidence="6">
    <location>
        <begin position="63"/>
        <end position="94"/>
    </location>
</feature>
<feature type="region of interest" description="Disordered" evidence="6">
    <location>
        <begin position="58"/>
        <end position="99"/>
    </location>
</feature>
<organism evidence="8 9">
    <name type="scientific">Salix brachista</name>
    <dbReference type="NCBI Taxonomy" id="2182728"/>
    <lineage>
        <taxon>Eukaryota</taxon>
        <taxon>Viridiplantae</taxon>
        <taxon>Streptophyta</taxon>
        <taxon>Embryophyta</taxon>
        <taxon>Tracheophyta</taxon>
        <taxon>Spermatophyta</taxon>
        <taxon>Magnoliopsida</taxon>
        <taxon>eudicotyledons</taxon>
        <taxon>Gunneridae</taxon>
        <taxon>Pentapetalae</taxon>
        <taxon>rosids</taxon>
        <taxon>fabids</taxon>
        <taxon>Malpighiales</taxon>
        <taxon>Salicaceae</taxon>
        <taxon>Saliceae</taxon>
        <taxon>Salix</taxon>
    </lineage>
</organism>
<dbReference type="SUPFAM" id="SSF103473">
    <property type="entry name" value="MFS general substrate transporter"/>
    <property type="match status" value="1"/>
</dbReference>
<reference evidence="9" key="1">
    <citation type="journal article" date="2019" name="Gigascience">
        <title>De novo genome assembly of the endangered Acer yangbiense, a plant species with extremely small populations endemic to Yunnan Province, China.</title>
        <authorList>
            <person name="Yang J."/>
            <person name="Wariss H.M."/>
            <person name="Tao L."/>
            <person name="Zhang R."/>
            <person name="Yun Q."/>
            <person name="Hollingsworth P."/>
            <person name="Dao Z."/>
            <person name="Luo G."/>
            <person name="Guo H."/>
            <person name="Ma Y."/>
            <person name="Sun W."/>
        </authorList>
    </citation>
    <scope>NUCLEOTIDE SEQUENCE [LARGE SCALE GENOMIC DNA]</scope>
    <source>
        <strain evidence="9">cv. br00</strain>
    </source>
</reference>
<dbReference type="GO" id="GO:0022857">
    <property type="term" value="F:transmembrane transporter activity"/>
    <property type="evidence" value="ECO:0007669"/>
    <property type="project" value="InterPro"/>
</dbReference>
<name>A0A5N5P4X1_9ROSI</name>
<evidence type="ECO:0000256" key="4">
    <source>
        <dbReference type="ARBA" id="ARBA00022989"/>
    </source>
</evidence>
<dbReference type="InterPro" id="IPR036259">
    <property type="entry name" value="MFS_trans_sf"/>
</dbReference>
<accession>A0A5N5P4X1</accession>
<dbReference type="EMBL" id="VDCV01000001">
    <property type="protein sequence ID" value="KAB5574307.1"/>
    <property type="molecule type" value="Genomic_DNA"/>
</dbReference>
<comment type="subcellular location">
    <subcellularLocation>
        <location evidence="1">Membrane</location>
        <topology evidence="1">Multi-pass membrane protein</topology>
    </subcellularLocation>
</comment>
<dbReference type="InterPro" id="IPR000109">
    <property type="entry name" value="POT_fam"/>
</dbReference>